<evidence type="ECO:0000259" key="3">
    <source>
        <dbReference type="PROSITE" id="PS50234"/>
    </source>
</evidence>
<dbReference type="PANTHER" id="PTHR10579">
    <property type="entry name" value="CALCIUM-ACTIVATED CHLORIDE CHANNEL REGULATOR"/>
    <property type="match status" value="1"/>
</dbReference>
<gene>
    <name evidence="4" type="ORF">UFOPK1843_00566</name>
</gene>
<proteinExistence type="predicted"/>
<dbReference type="InterPro" id="IPR036465">
    <property type="entry name" value="vWFA_dom_sf"/>
</dbReference>
<organism evidence="4">
    <name type="scientific">freshwater metagenome</name>
    <dbReference type="NCBI Taxonomy" id="449393"/>
    <lineage>
        <taxon>unclassified sequences</taxon>
        <taxon>metagenomes</taxon>
        <taxon>ecological metagenomes</taxon>
    </lineage>
</organism>
<reference evidence="4" key="1">
    <citation type="submission" date="2020-05" db="EMBL/GenBank/DDBJ databases">
        <authorList>
            <person name="Chiriac C."/>
            <person name="Salcher M."/>
            <person name="Ghai R."/>
            <person name="Kavagutti S V."/>
        </authorList>
    </citation>
    <scope>NUCLEOTIDE SEQUENCE</scope>
</reference>
<keyword evidence="1" id="KW-0175">Coiled coil</keyword>
<name>A0A6J6HDT5_9ZZZZ</name>
<dbReference type="EMBL" id="CAEZUR010000036">
    <property type="protein sequence ID" value="CAB4606878.1"/>
    <property type="molecule type" value="Genomic_DNA"/>
</dbReference>
<feature type="coiled-coil region" evidence="1">
    <location>
        <begin position="344"/>
        <end position="387"/>
    </location>
</feature>
<evidence type="ECO:0000313" key="4">
    <source>
        <dbReference type="EMBL" id="CAB4606878.1"/>
    </source>
</evidence>
<dbReference type="Pfam" id="PF00092">
    <property type="entry name" value="VWA"/>
    <property type="match status" value="1"/>
</dbReference>
<dbReference type="PROSITE" id="PS50234">
    <property type="entry name" value="VWFA"/>
    <property type="match status" value="1"/>
</dbReference>
<evidence type="ECO:0000256" key="2">
    <source>
        <dbReference type="SAM" id="MobiDB-lite"/>
    </source>
</evidence>
<feature type="domain" description="VWFA" evidence="3">
    <location>
        <begin position="43"/>
        <end position="219"/>
    </location>
</feature>
<feature type="region of interest" description="Disordered" evidence="2">
    <location>
        <begin position="410"/>
        <end position="433"/>
    </location>
</feature>
<accession>A0A6J6HDT5</accession>
<dbReference type="SMART" id="SM00327">
    <property type="entry name" value="VWA"/>
    <property type="match status" value="1"/>
</dbReference>
<dbReference type="InterPro" id="IPR051266">
    <property type="entry name" value="CLCR"/>
</dbReference>
<dbReference type="InterPro" id="IPR002035">
    <property type="entry name" value="VWF_A"/>
</dbReference>
<sequence>MMEIKIEYTCLKAEEKSALGLMLEVTAPEAPADDTPKAREPKGIVFVIDRSGSMGNGRLELVKQTIIDMLPRLGQDDYLSVVTFDDSARVELELTQIKDAKLADLRQKIGEIRTGGSTNLEAGYRFGLAEAAKAPAGVESTLVLLSDGEANQGVVDPAQLGQLAAAATEHLVTTSTIGIGEGYDETILDAMSISGTGNHFAAFRLEEAIDGLSDELDGLLKKTVANLKIEIEAVGTFNTEDFTVRKVNYLREFKTFPGKATANLGDLASKEEKNYVFEVTLPAQFVTDTTLLQAIKVSYEYEDLVLARKVTGGQTFELEVATANDYVAPAKNEDIVVELKAMRLQDIKEQAIALMREGRELEARELIKQAGKEFEQLIDDMKNMSARNQSRMSAQSNEFMHLSQMSDSVEFMKRGTESLNRARKSKPDPRKDS</sequence>
<dbReference type="Gene3D" id="3.40.50.410">
    <property type="entry name" value="von Willebrand factor, type A domain"/>
    <property type="match status" value="1"/>
</dbReference>
<dbReference type="AlphaFoldDB" id="A0A6J6HDT5"/>
<dbReference type="SUPFAM" id="SSF53300">
    <property type="entry name" value="vWA-like"/>
    <property type="match status" value="1"/>
</dbReference>
<evidence type="ECO:0000256" key="1">
    <source>
        <dbReference type="SAM" id="Coils"/>
    </source>
</evidence>
<dbReference type="PANTHER" id="PTHR10579:SF43">
    <property type="entry name" value="ZINC FINGER (C3HC4-TYPE RING FINGER) FAMILY PROTEIN"/>
    <property type="match status" value="1"/>
</dbReference>
<protein>
    <submittedName>
        <fullName evidence="4">Unannotated protein</fullName>
    </submittedName>
</protein>